<evidence type="ECO:0000256" key="8">
    <source>
        <dbReference type="ARBA" id="ARBA00038423"/>
    </source>
</evidence>
<keyword evidence="3" id="KW-0813">Transport</keyword>
<dbReference type="WBParaSite" id="TCONS_00015329.p1">
    <property type="protein sequence ID" value="TCONS_00015329.p1"/>
    <property type="gene ID" value="XLOC_009531"/>
</dbReference>
<dbReference type="FunFam" id="1.25.10.10:FF:000028">
    <property type="entry name" value="Transportin-1 isoform 1"/>
    <property type="match status" value="1"/>
</dbReference>
<dbReference type="AlphaFoldDB" id="A0AAF5I3R0"/>
<evidence type="ECO:0000256" key="12">
    <source>
        <dbReference type="SAM" id="MobiDB-lite"/>
    </source>
</evidence>
<comment type="similarity">
    <text evidence="8">Belongs to the importin beta family. Importin beta-2 subfamily.</text>
</comment>
<evidence type="ECO:0000313" key="14">
    <source>
        <dbReference type="Proteomes" id="UP000035681"/>
    </source>
</evidence>
<dbReference type="GO" id="GO:0031267">
    <property type="term" value="F:small GTPase binding"/>
    <property type="evidence" value="ECO:0007669"/>
    <property type="project" value="InterPro"/>
</dbReference>
<evidence type="ECO:0000256" key="2">
    <source>
        <dbReference type="ARBA" id="ARBA00004496"/>
    </source>
</evidence>
<keyword evidence="7" id="KW-0539">Nucleus</keyword>
<protein>
    <recommendedName>
        <fullName evidence="9">Transportin-1</fullName>
    </recommendedName>
    <alternativeName>
        <fullName evidence="10">Importin beta-2</fullName>
    </alternativeName>
    <alternativeName>
        <fullName evidence="11">Karyopherin beta-2</fullName>
    </alternativeName>
</protein>
<dbReference type="InterPro" id="IPR040122">
    <property type="entry name" value="Importin_beta"/>
</dbReference>
<dbReference type="Pfam" id="PF13513">
    <property type="entry name" value="HEAT_EZ"/>
    <property type="match status" value="1"/>
</dbReference>
<evidence type="ECO:0000259" key="13">
    <source>
        <dbReference type="PROSITE" id="PS50166"/>
    </source>
</evidence>
<feature type="region of interest" description="Disordered" evidence="12">
    <location>
        <begin position="373"/>
        <end position="393"/>
    </location>
</feature>
<evidence type="ECO:0000256" key="11">
    <source>
        <dbReference type="ARBA" id="ARBA00080641"/>
    </source>
</evidence>
<evidence type="ECO:0000256" key="10">
    <source>
        <dbReference type="ARBA" id="ARBA00076938"/>
    </source>
</evidence>
<evidence type="ECO:0000256" key="9">
    <source>
        <dbReference type="ARBA" id="ARBA00067327"/>
    </source>
</evidence>
<dbReference type="Proteomes" id="UP000035681">
    <property type="component" value="Unplaced"/>
</dbReference>
<dbReference type="PROSITE" id="PS50166">
    <property type="entry name" value="IMPORTIN_B_NT"/>
    <property type="match status" value="1"/>
</dbReference>
<dbReference type="PANTHER" id="PTHR10527">
    <property type="entry name" value="IMPORTIN BETA"/>
    <property type="match status" value="1"/>
</dbReference>
<keyword evidence="4" id="KW-0963">Cytoplasm</keyword>
<dbReference type="GO" id="GO:0006606">
    <property type="term" value="P:protein import into nucleus"/>
    <property type="evidence" value="ECO:0007669"/>
    <property type="project" value="InterPro"/>
</dbReference>
<evidence type="ECO:0000256" key="5">
    <source>
        <dbReference type="ARBA" id="ARBA00022737"/>
    </source>
</evidence>
<keyword evidence="5" id="KW-0677">Repeat</keyword>
<sequence length="914" mass="104143">RQNYHNKGEERMTWVPVQSELEQVLTLLNQTHSGSTEVQKDVRLELERLSKHPQFSLYLIYILSTMKTLDDSNRSVSGLILKNIIKNNWINLPDNIKGYIKEKCCETISDSSSLIRAIIGILITTIFTKEKAGWNEVLYYLIKLLDSNDQSVLDGALGALQKICEDSASIIDEHHVECLIAPVLRFFKHETPKLRSMSLNIINNLLLFNNLLFTKYFNEFIESVFQLANDQDPEVVKQLCRCLTLTSETFFDKILPQMDNIMNFMIFKTKDPNEEIALEACEFWLTLTDHAEQDQNILKPILPQLLPVLLGCMRYTPQDIMLLKGDVEDDSKVPDKEEDIKPRFHRAKIHGYQSQENEHQILTEIEQSGAISLLNNHNGNDENNSDEEDDNDDNTDWNLRKCAAATLDVITGIFGDDCLPIIFPLLKDLLFHKNWEFRESGILCLGAIAEGCITGIIPYLNELFPYLIESLNNEKALIRSITCWSLSRYCQYICQDTSSPAYLLLLKGLLSRMLDSNKSVQRAACSAFAILEEESGKNLVSFLNEIVDTIAKCFTFYQTKNLLILYDAVGTLADTIDDDLKNPYFTAKIMPILMSKWVTVEDCNRELFPLLECMSSVASALHENFIPFSEPIFDRCIKLIHLSLNNIQLTGNTDATNNYFDREFIIVSLDLLSELTEALGKHALPLLKKYDIITILLRCSVDTNDEVKQSAFAFLGDVAKNCPKIVEDNCHQFVKLLISNFTEKNTSLMNNAIWAFGVLTSILKEQVDMYVQFVVPILVSKLSHEQTHKTILENTAIAIGRLGIYSSQKVALHLSSFIRPWCLSLRSVRDNDDKIDAFEGLVRMVYCNPNGILSDFIFFCDAVSSFNSPPENLRAQISTILKSFRMHVGDIFWSQFINHCPPELQQKLSAFYGV</sequence>
<dbReference type="InterPro" id="IPR001494">
    <property type="entry name" value="Importin-beta_N"/>
</dbReference>
<accession>A0AAF5I3R0</accession>
<evidence type="ECO:0000256" key="1">
    <source>
        <dbReference type="ARBA" id="ARBA00004123"/>
    </source>
</evidence>
<keyword evidence="14" id="KW-1185">Reference proteome</keyword>
<dbReference type="SUPFAM" id="SSF48371">
    <property type="entry name" value="ARM repeat"/>
    <property type="match status" value="1"/>
</dbReference>
<evidence type="ECO:0000256" key="7">
    <source>
        <dbReference type="ARBA" id="ARBA00023242"/>
    </source>
</evidence>
<evidence type="ECO:0000256" key="4">
    <source>
        <dbReference type="ARBA" id="ARBA00022490"/>
    </source>
</evidence>
<dbReference type="Pfam" id="PF03810">
    <property type="entry name" value="IBN_N"/>
    <property type="match status" value="1"/>
</dbReference>
<evidence type="ECO:0000256" key="3">
    <source>
        <dbReference type="ARBA" id="ARBA00022448"/>
    </source>
</evidence>
<proteinExistence type="inferred from homology"/>
<organism evidence="14 15">
    <name type="scientific">Strongyloides stercoralis</name>
    <name type="common">Threadworm</name>
    <dbReference type="NCBI Taxonomy" id="6248"/>
    <lineage>
        <taxon>Eukaryota</taxon>
        <taxon>Metazoa</taxon>
        <taxon>Ecdysozoa</taxon>
        <taxon>Nematoda</taxon>
        <taxon>Chromadorea</taxon>
        <taxon>Rhabditida</taxon>
        <taxon>Tylenchina</taxon>
        <taxon>Panagrolaimomorpha</taxon>
        <taxon>Strongyloidoidea</taxon>
        <taxon>Strongyloididae</taxon>
        <taxon>Strongyloides</taxon>
    </lineage>
</organism>
<comment type="subcellular location">
    <subcellularLocation>
        <location evidence="2">Cytoplasm</location>
    </subcellularLocation>
    <subcellularLocation>
        <location evidence="1">Nucleus</location>
    </subcellularLocation>
</comment>
<feature type="compositionally biased region" description="Acidic residues" evidence="12">
    <location>
        <begin position="383"/>
        <end position="393"/>
    </location>
</feature>
<dbReference type="GO" id="GO:0005737">
    <property type="term" value="C:cytoplasm"/>
    <property type="evidence" value="ECO:0007669"/>
    <property type="project" value="UniProtKB-SubCell"/>
</dbReference>
<dbReference type="Gene3D" id="1.25.10.10">
    <property type="entry name" value="Leucine-rich Repeat Variant"/>
    <property type="match status" value="2"/>
</dbReference>
<evidence type="ECO:0000313" key="15">
    <source>
        <dbReference type="WBParaSite" id="TCONS_00015329.p1"/>
    </source>
</evidence>
<dbReference type="InterPro" id="IPR011989">
    <property type="entry name" value="ARM-like"/>
</dbReference>
<dbReference type="InterPro" id="IPR016024">
    <property type="entry name" value="ARM-type_fold"/>
</dbReference>
<name>A0AAF5I3R0_STRER</name>
<feature type="domain" description="Importin N-terminal" evidence="13">
    <location>
        <begin position="42"/>
        <end position="110"/>
    </location>
</feature>
<dbReference type="GO" id="GO:0031981">
    <property type="term" value="C:nuclear lumen"/>
    <property type="evidence" value="ECO:0007669"/>
    <property type="project" value="UniProtKB-ARBA"/>
</dbReference>
<evidence type="ECO:0000256" key="6">
    <source>
        <dbReference type="ARBA" id="ARBA00022927"/>
    </source>
</evidence>
<reference evidence="15" key="1">
    <citation type="submission" date="2024-02" db="UniProtKB">
        <authorList>
            <consortium name="WormBaseParasite"/>
        </authorList>
    </citation>
    <scope>IDENTIFICATION</scope>
</reference>
<dbReference type="SMART" id="SM00913">
    <property type="entry name" value="IBN_N"/>
    <property type="match status" value="1"/>
</dbReference>
<keyword evidence="6" id="KW-0653">Protein transport</keyword>